<evidence type="ECO:0008006" key="2">
    <source>
        <dbReference type="Google" id="ProtNLM"/>
    </source>
</evidence>
<dbReference type="Gene3D" id="3.30.390.30">
    <property type="match status" value="1"/>
</dbReference>
<dbReference type="EMBL" id="BART01001954">
    <property type="protein sequence ID" value="GAG74127.1"/>
    <property type="molecule type" value="Genomic_DNA"/>
</dbReference>
<proteinExistence type="predicted"/>
<evidence type="ECO:0000313" key="1">
    <source>
        <dbReference type="EMBL" id="GAG74127.1"/>
    </source>
</evidence>
<sequence>MKHKLTVQEVTETIHSHPTLSEMVLEGMEDVFGMSIHKKSRPIGLND</sequence>
<name>X1AY75_9ZZZZ</name>
<dbReference type="InterPro" id="IPR016156">
    <property type="entry name" value="FAD/NAD-linked_Rdtase_dimer_sf"/>
</dbReference>
<comment type="caution">
    <text evidence="1">The sequence shown here is derived from an EMBL/GenBank/DDBJ whole genome shotgun (WGS) entry which is preliminary data.</text>
</comment>
<dbReference type="SUPFAM" id="SSF55424">
    <property type="entry name" value="FAD/NAD-linked reductases, dimerisation (C-terminal) domain"/>
    <property type="match status" value="1"/>
</dbReference>
<organism evidence="1">
    <name type="scientific">marine sediment metagenome</name>
    <dbReference type="NCBI Taxonomy" id="412755"/>
    <lineage>
        <taxon>unclassified sequences</taxon>
        <taxon>metagenomes</taxon>
        <taxon>ecological metagenomes</taxon>
    </lineage>
</organism>
<protein>
    <recommendedName>
        <fullName evidence="2">Pyridine nucleotide-disulphide oxidoreductase dimerisation domain-containing protein</fullName>
    </recommendedName>
</protein>
<dbReference type="AlphaFoldDB" id="X1AY75"/>
<gene>
    <name evidence="1" type="ORF">S01H4_06370</name>
</gene>
<accession>X1AY75</accession>
<reference evidence="1" key="1">
    <citation type="journal article" date="2014" name="Front. Microbiol.">
        <title>High frequency of phylogenetically diverse reductive dehalogenase-homologous genes in deep subseafloor sedimentary metagenomes.</title>
        <authorList>
            <person name="Kawai M."/>
            <person name="Futagami T."/>
            <person name="Toyoda A."/>
            <person name="Takaki Y."/>
            <person name="Nishi S."/>
            <person name="Hori S."/>
            <person name="Arai W."/>
            <person name="Tsubouchi T."/>
            <person name="Morono Y."/>
            <person name="Uchiyama I."/>
            <person name="Ito T."/>
            <person name="Fujiyama A."/>
            <person name="Inagaki F."/>
            <person name="Takami H."/>
        </authorList>
    </citation>
    <scope>NUCLEOTIDE SEQUENCE</scope>
    <source>
        <strain evidence="1">Expedition CK06-06</strain>
    </source>
</reference>